<evidence type="ECO:0000313" key="2">
    <source>
        <dbReference type="EMBL" id="MBW73246.1"/>
    </source>
</evidence>
<protein>
    <recommendedName>
        <fullName evidence="3">Secreted protein</fullName>
    </recommendedName>
</protein>
<evidence type="ECO:0000256" key="1">
    <source>
        <dbReference type="SAM" id="SignalP"/>
    </source>
</evidence>
<reference evidence="2" key="1">
    <citation type="submission" date="2018-01" db="EMBL/GenBank/DDBJ databases">
        <title>An insight into the sialome of Amazonian anophelines.</title>
        <authorList>
            <person name="Ribeiro J.M."/>
            <person name="Scarpassa V."/>
            <person name="Calvo E."/>
        </authorList>
    </citation>
    <scope>NUCLEOTIDE SEQUENCE</scope>
</reference>
<keyword evidence="1" id="KW-0732">Signal</keyword>
<name>A0A2M4D6T6_ANODA</name>
<sequence>MICVFVCFAFFLMFIKPFTCSNPFAPLFYFFVCFSLIYKFPLPGTFLCSSSLTPNPVLSFFVYNDFLDI</sequence>
<feature type="signal peptide" evidence="1">
    <location>
        <begin position="1"/>
        <end position="21"/>
    </location>
</feature>
<dbReference type="EMBL" id="GGFL01009068">
    <property type="protein sequence ID" value="MBW73246.1"/>
    <property type="molecule type" value="Transcribed_RNA"/>
</dbReference>
<dbReference type="AlphaFoldDB" id="A0A2M4D6T6"/>
<accession>A0A2M4D6T6</accession>
<proteinExistence type="predicted"/>
<feature type="chain" id="PRO_5014824539" description="Secreted protein" evidence="1">
    <location>
        <begin position="22"/>
        <end position="69"/>
    </location>
</feature>
<evidence type="ECO:0008006" key="3">
    <source>
        <dbReference type="Google" id="ProtNLM"/>
    </source>
</evidence>
<organism evidence="2">
    <name type="scientific">Anopheles darlingi</name>
    <name type="common">Mosquito</name>
    <dbReference type="NCBI Taxonomy" id="43151"/>
    <lineage>
        <taxon>Eukaryota</taxon>
        <taxon>Metazoa</taxon>
        <taxon>Ecdysozoa</taxon>
        <taxon>Arthropoda</taxon>
        <taxon>Hexapoda</taxon>
        <taxon>Insecta</taxon>
        <taxon>Pterygota</taxon>
        <taxon>Neoptera</taxon>
        <taxon>Endopterygota</taxon>
        <taxon>Diptera</taxon>
        <taxon>Nematocera</taxon>
        <taxon>Culicoidea</taxon>
        <taxon>Culicidae</taxon>
        <taxon>Anophelinae</taxon>
        <taxon>Anopheles</taxon>
    </lineage>
</organism>